<dbReference type="GO" id="GO:0016874">
    <property type="term" value="F:ligase activity"/>
    <property type="evidence" value="ECO:0007669"/>
    <property type="project" value="UniProtKB-KW"/>
</dbReference>
<protein>
    <recommendedName>
        <fullName evidence="8">Carrier domain-containing protein</fullName>
    </recommendedName>
</protein>
<dbReference type="GO" id="GO:0006633">
    <property type="term" value="P:fatty acid biosynthetic process"/>
    <property type="evidence" value="ECO:0007669"/>
    <property type="project" value="TreeGrafter"/>
</dbReference>
<dbReference type="EMBL" id="JAPZBU010000013">
    <property type="protein sequence ID" value="KAJ5369425.1"/>
    <property type="molecule type" value="Genomic_DNA"/>
</dbReference>
<dbReference type="Gene3D" id="1.10.1200.10">
    <property type="entry name" value="ACP-like"/>
    <property type="match status" value="1"/>
</dbReference>
<dbReference type="SUPFAM" id="SSF53474">
    <property type="entry name" value="alpha/beta-Hydrolases"/>
    <property type="match status" value="1"/>
</dbReference>
<dbReference type="InterPro" id="IPR001031">
    <property type="entry name" value="Thioesterase"/>
</dbReference>
<evidence type="ECO:0000259" key="3">
    <source>
        <dbReference type="Pfam" id="PF00550"/>
    </source>
</evidence>
<dbReference type="GO" id="GO:0044550">
    <property type="term" value="P:secondary metabolite biosynthetic process"/>
    <property type="evidence" value="ECO:0007669"/>
    <property type="project" value="UniProtKB-ARBA"/>
</dbReference>
<dbReference type="OrthoDB" id="5334845at2759"/>
<dbReference type="Pfam" id="PF08659">
    <property type="entry name" value="KR"/>
    <property type="match status" value="1"/>
</dbReference>
<evidence type="ECO:0000313" key="6">
    <source>
        <dbReference type="EMBL" id="KAJ5369425.1"/>
    </source>
</evidence>
<dbReference type="InterPro" id="IPR029058">
    <property type="entry name" value="AB_hydrolase_fold"/>
</dbReference>
<keyword evidence="1" id="KW-0596">Phosphopantetheine</keyword>
<reference evidence="6" key="1">
    <citation type="submission" date="2022-12" db="EMBL/GenBank/DDBJ databases">
        <authorList>
            <person name="Petersen C."/>
        </authorList>
    </citation>
    <scope>NUCLEOTIDE SEQUENCE</scope>
    <source>
        <strain evidence="6">IBT 29677</strain>
    </source>
</reference>
<evidence type="ECO:0000259" key="4">
    <source>
        <dbReference type="Pfam" id="PF00975"/>
    </source>
</evidence>
<dbReference type="AlphaFoldDB" id="A0A9W9S022"/>
<keyword evidence="7" id="KW-1185">Reference proteome</keyword>
<feature type="domain" description="Carrier" evidence="3">
    <location>
        <begin position="165"/>
        <end position="229"/>
    </location>
</feature>
<dbReference type="GeneID" id="81377654"/>
<dbReference type="Gene3D" id="3.40.50.1820">
    <property type="entry name" value="alpha/beta hydrolase"/>
    <property type="match status" value="1"/>
</dbReference>
<dbReference type="SUPFAM" id="SSF51735">
    <property type="entry name" value="NAD(P)-binding Rossmann-fold domains"/>
    <property type="match status" value="1"/>
</dbReference>
<dbReference type="SUPFAM" id="SSF47336">
    <property type="entry name" value="ACP-like"/>
    <property type="match status" value="1"/>
</dbReference>
<keyword evidence="2" id="KW-0597">Phosphoprotein</keyword>
<dbReference type="Pfam" id="PF00550">
    <property type="entry name" value="PP-binding"/>
    <property type="match status" value="1"/>
</dbReference>
<feature type="domain" description="Ketoreductase (KR)" evidence="5">
    <location>
        <begin position="2"/>
        <end position="60"/>
    </location>
</feature>
<accession>A0A9W9S022</accession>
<gene>
    <name evidence="6" type="ORF">N7509_014037</name>
</gene>
<reference evidence="6" key="2">
    <citation type="journal article" date="2023" name="IMA Fungus">
        <title>Comparative genomic study of the Penicillium genus elucidates a diverse pangenome and 15 lateral gene transfer events.</title>
        <authorList>
            <person name="Petersen C."/>
            <person name="Sorensen T."/>
            <person name="Nielsen M.R."/>
            <person name="Sondergaard T.E."/>
            <person name="Sorensen J.L."/>
            <person name="Fitzpatrick D.A."/>
            <person name="Frisvad J.C."/>
            <person name="Nielsen K.L."/>
        </authorList>
    </citation>
    <scope>NUCLEOTIDE SEQUENCE</scope>
    <source>
        <strain evidence="6">IBT 29677</strain>
    </source>
</reference>
<comment type="caution">
    <text evidence="6">The sequence shown here is derived from an EMBL/GenBank/DDBJ whole genome shotgun (WGS) entry which is preliminary data.</text>
</comment>
<dbReference type="PANTHER" id="PTHR43775">
    <property type="entry name" value="FATTY ACID SYNTHASE"/>
    <property type="match status" value="1"/>
</dbReference>
<proteinExistence type="predicted"/>
<dbReference type="InterPro" id="IPR050091">
    <property type="entry name" value="PKS_NRPS_Biosynth_Enz"/>
</dbReference>
<evidence type="ECO:0000256" key="2">
    <source>
        <dbReference type="ARBA" id="ARBA00022553"/>
    </source>
</evidence>
<evidence type="ECO:0000256" key="1">
    <source>
        <dbReference type="ARBA" id="ARBA00022450"/>
    </source>
</evidence>
<dbReference type="Proteomes" id="UP001147747">
    <property type="component" value="Unassembled WGS sequence"/>
</dbReference>
<dbReference type="InterPro" id="IPR036736">
    <property type="entry name" value="ACP-like_sf"/>
</dbReference>
<dbReference type="PANTHER" id="PTHR43775:SF37">
    <property type="entry name" value="SI:DKEY-61P9.11"/>
    <property type="match status" value="1"/>
</dbReference>
<feature type="domain" description="Thioesterase" evidence="4">
    <location>
        <begin position="279"/>
        <end position="490"/>
    </location>
</feature>
<dbReference type="Pfam" id="PF00975">
    <property type="entry name" value="Thioesterase"/>
    <property type="match status" value="1"/>
</dbReference>
<dbReference type="RefSeq" id="XP_056480663.1">
    <property type="nucleotide sequence ID" value="XM_056638674.1"/>
</dbReference>
<name>A0A9W9S022_9EURO</name>
<dbReference type="InterPro" id="IPR013968">
    <property type="entry name" value="PKS_KR"/>
</dbReference>
<dbReference type="GO" id="GO:0017000">
    <property type="term" value="P:antibiotic biosynthetic process"/>
    <property type="evidence" value="ECO:0007669"/>
    <property type="project" value="UniProtKB-ARBA"/>
</dbReference>
<sequence length="506" mass="55902">MHLATQYMDLDFFVLISSLSSVLGLTGQFSYAAANQFLDGLAHYRRVSGLPGLSLNLGLLGEFAGMSQKSAHNDRVLEILQSAGLSPMSIPAVLSAFERGILHDATQRLAASIDWSMFLTAYPHLAHDGAFLGLKNQQAEIDGSESTRSIANLSGQERLAMIADTLCSGLAKIVGVEPSRISLTEKISQYASDSLTLTQLRSVILREVRVTYPLMRLFEGPSLLEIAAELDGSFQSGSSENQNHTDVANRLPEQVAPAGLSILSKWFIRGNSANRSSPRLLCFHSMGVGASLFTHFLTDPPDGLDPIAVQLPGRESRADEAVATSMSEIVSGILGEMEKVVGTPHIFWGHSFGGIVAFEVLRALRRQGKPLPRLLLTGTIAPQLIQLWQRRDVLLQSLREDYSPEYLMAVSRYVDDADFVRSILPLMRRDAPLLLDYRFSEDDPLDVPITAFAARQDDMVYRDEIAAWKRHAKEFALIEVDGDHWFLHRNRKVLRETLATMVGQVQ</sequence>
<dbReference type="GO" id="GO:0004312">
    <property type="term" value="F:fatty acid synthase activity"/>
    <property type="evidence" value="ECO:0007669"/>
    <property type="project" value="TreeGrafter"/>
</dbReference>
<evidence type="ECO:0008006" key="8">
    <source>
        <dbReference type="Google" id="ProtNLM"/>
    </source>
</evidence>
<evidence type="ECO:0000259" key="5">
    <source>
        <dbReference type="Pfam" id="PF08659"/>
    </source>
</evidence>
<evidence type="ECO:0000313" key="7">
    <source>
        <dbReference type="Proteomes" id="UP001147747"/>
    </source>
</evidence>
<dbReference type="InterPro" id="IPR036291">
    <property type="entry name" value="NAD(P)-bd_dom_sf"/>
</dbReference>
<dbReference type="Gene3D" id="3.40.50.720">
    <property type="entry name" value="NAD(P)-binding Rossmann-like Domain"/>
    <property type="match status" value="1"/>
</dbReference>
<organism evidence="6 7">
    <name type="scientific">Penicillium cosmopolitanum</name>
    <dbReference type="NCBI Taxonomy" id="1131564"/>
    <lineage>
        <taxon>Eukaryota</taxon>
        <taxon>Fungi</taxon>
        <taxon>Dikarya</taxon>
        <taxon>Ascomycota</taxon>
        <taxon>Pezizomycotina</taxon>
        <taxon>Eurotiomycetes</taxon>
        <taxon>Eurotiomycetidae</taxon>
        <taxon>Eurotiales</taxon>
        <taxon>Aspergillaceae</taxon>
        <taxon>Penicillium</taxon>
    </lineage>
</organism>
<dbReference type="InterPro" id="IPR009081">
    <property type="entry name" value="PP-bd_ACP"/>
</dbReference>